<evidence type="ECO:0000313" key="2">
    <source>
        <dbReference type="EMBL" id="EFQ98591.1"/>
    </source>
</evidence>
<gene>
    <name evidence="2" type="ORF">MGYG_01617</name>
</gene>
<dbReference type="STRING" id="535722.E5R1V7"/>
<dbReference type="eggNOG" id="ENOG502RQP8">
    <property type="taxonomic scope" value="Eukaryota"/>
</dbReference>
<protein>
    <recommendedName>
        <fullName evidence="4">F-box domain-containing protein</fullName>
    </recommendedName>
</protein>
<evidence type="ECO:0008006" key="4">
    <source>
        <dbReference type="Google" id="ProtNLM"/>
    </source>
</evidence>
<dbReference type="VEuPathDB" id="FungiDB:MGYG_01617"/>
<feature type="region of interest" description="Disordered" evidence="1">
    <location>
        <begin position="1"/>
        <end position="21"/>
    </location>
</feature>
<organism evidence="3">
    <name type="scientific">Arthroderma gypseum (strain ATCC MYA-4604 / CBS 118893)</name>
    <name type="common">Microsporum gypseum</name>
    <dbReference type="NCBI Taxonomy" id="535722"/>
    <lineage>
        <taxon>Eukaryota</taxon>
        <taxon>Fungi</taxon>
        <taxon>Dikarya</taxon>
        <taxon>Ascomycota</taxon>
        <taxon>Pezizomycotina</taxon>
        <taxon>Eurotiomycetes</taxon>
        <taxon>Eurotiomycetidae</taxon>
        <taxon>Onygenales</taxon>
        <taxon>Arthrodermataceae</taxon>
        <taxon>Nannizzia</taxon>
    </lineage>
</organism>
<accession>E5R1V7</accession>
<dbReference type="AlphaFoldDB" id="E5R1V7"/>
<name>E5R1V7_ARTGP</name>
<dbReference type="RefSeq" id="XP_003177543.1">
    <property type="nucleotide sequence ID" value="XM_003177495.1"/>
</dbReference>
<dbReference type="GeneID" id="10032873"/>
<keyword evidence="3" id="KW-1185">Reference proteome</keyword>
<feature type="compositionally biased region" description="Basic and acidic residues" evidence="1">
    <location>
        <begin position="11"/>
        <end position="21"/>
    </location>
</feature>
<reference evidence="3" key="1">
    <citation type="journal article" date="2012" name="MBio">
        <title>Comparative genome analysis of Trichophyton rubrum and related dermatophytes reveals candidate genes involved in infection.</title>
        <authorList>
            <person name="Martinez D.A."/>
            <person name="Oliver B.G."/>
            <person name="Graeser Y."/>
            <person name="Goldberg J.M."/>
            <person name="Li W."/>
            <person name="Martinez-Rossi N.M."/>
            <person name="Monod M."/>
            <person name="Shelest E."/>
            <person name="Barton R.C."/>
            <person name="Birch E."/>
            <person name="Brakhage A.A."/>
            <person name="Chen Z."/>
            <person name="Gurr S.J."/>
            <person name="Heiman D."/>
            <person name="Heitman J."/>
            <person name="Kosti I."/>
            <person name="Rossi A."/>
            <person name="Saif S."/>
            <person name="Samalova M."/>
            <person name="Saunders C.W."/>
            <person name="Shea T."/>
            <person name="Summerbell R.C."/>
            <person name="Xu J."/>
            <person name="Young S."/>
            <person name="Zeng Q."/>
            <person name="Birren B.W."/>
            <person name="Cuomo C.A."/>
            <person name="White T.C."/>
        </authorList>
    </citation>
    <scope>NUCLEOTIDE SEQUENCE [LARGE SCALE GENOMIC DNA]</scope>
    <source>
        <strain evidence="3">ATCC MYA-4604 / CBS 118893</strain>
    </source>
</reference>
<dbReference type="InParanoid" id="E5R1V7"/>
<dbReference type="HOGENOM" id="CLU_060349_0_0_1"/>
<dbReference type="OMA" id="CENSGYG"/>
<sequence length="355" mass="41296">MNDTSEQLPEPSDRDPEWDTVSEYKDEVYLSSDDQLQEKESSRPPIHQINDDVLYYLANSILPLDDAAAFALTCRATYRATNGRRVLQRLEDRSALYRARFLERLELDFPDHVLCYVCGKFHGRLREGLLGLTSCDRNTNQLEYAPGFRYLYYRQIKEISNHYRLGPRYGRSEILILPQKPYFNRDAENNITHAVHISVKGINNAGNFELIIRRNSYVEYKYTNRNSRQEAIIACRCRSRHLWSYLKEEELVEEMLPSCYRCEMCGAERQYSISHLPAKPGYAVLRSTMWESVGQCENSGYGRLEHICTDAFQATVNQCLTIGQSELIHQRAFIDEMPAILVDGFHDSVIRNLTY</sequence>
<evidence type="ECO:0000256" key="1">
    <source>
        <dbReference type="SAM" id="MobiDB-lite"/>
    </source>
</evidence>
<dbReference type="Proteomes" id="UP000002669">
    <property type="component" value="Unassembled WGS sequence"/>
</dbReference>
<dbReference type="EMBL" id="DS989822">
    <property type="protein sequence ID" value="EFQ98591.1"/>
    <property type="molecule type" value="Genomic_DNA"/>
</dbReference>
<evidence type="ECO:0000313" key="3">
    <source>
        <dbReference type="Proteomes" id="UP000002669"/>
    </source>
</evidence>
<proteinExistence type="predicted"/>
<dbReference type="OrthoDB" id="3912356at2759"/>